<gene>
    <name evidence="1" type="ORF">AGERDE_LOCUS12675</name>
</gene>
<protein>
    <submittedName>
        <fullName evidence="1">12248_t:CDS:1</fullName>
    </submittedName>
</protein>
<dbReference type="EMBL" id="CAJVPL010010462">
    <property type="protein sequence ID" value="CAG8681098.1"/>
    <property type="molecule type" value="Genomic_DNA"/>
</dbReference>
<comment type="caution">
    <text evidence="1">The sequence shown here is derived from an EMBL/GenBank/DDBJ whole genome shotgun (WGS) entry which is preliminary data.</text>
</comment>
<organism evidence="1 2">
    <name type="scientific">Ambispora gerdemannii</name>
    <dbReference type="NCBI Taxonomy" id="144530"/>
    <lineage>
        <taxon>Eukaryota</taxon>
        <taxon>Fungi</taxon>
        <taxon>Fungi incertae sedis</taxon>
        <taxon>Mucoromycota</taxon>
        <taxon>Glomeromycotina</taxon>
        <taxon>Glomeromycetes</taxon>
        <taxon>Archaeosporales</taxon>
        <taxon>Ambisporaceae</taxon>
        <taxon>Ambispora</taxon>
    </lineage>
</organism>
<reference evidence="1" key="1">
    <citation type="submission" date="2021-06" db="EMBL/GenBank/DDBJ databases">
        <authorList>
            <person name="Kallberg Y."/>
            <person name="Tangrot J."/>
            <person name="Rosling A."/>
        </authorList>
    </citation>
    <scope>NUCLEOTIDE SEQUENCE</scope>
    <source>
        <strain evidence="1">MT106</strain>
    </source>
</reference>
<evidence type="ECO:0000313" key="1">
    <source>
        <dbReference type="EMBL" id="CAG8681098.1"/>
    </source>
</evidence>
<feature type="non-terminal residue" evidence="1">
    <location>
        <position position="67"/>
    </location>
</feature>
<accession>A0A9N9EK98</accession>
<dbReference type="Proteomes" id="UP000789831">
    <property type="component" value="Unassembled WGS sequence"/>
</dbReference>
<sequence length="67" mass="7655">MKNKKTIQQVQQLVQLAEPRQLYVSASLLANGTKKTWSCIIVNNNQQILARFNNQQVIRPLEAKAYA</sequence>
<keyword evidence="2" id="KW-1185">Reference proteome</keyword>
<name>A0A9N9EK98_9GLOM</name>
<evidence type="ECO:0000313" key="2">
    <source>
        <dbReference type="Proteomes" id="UP000789831"/>
    </source>
</evidence>
<dbReference type="AlphaFoldDB" id="A0A9N9EK98"/>
<proteinExistence type="predicted"/>